<dbReference type="EMBL" id="MHRX01000001">
    <property type="protein sequence ID" value="OHA35042.1"/>
    <property type="molecule type" value="Genomic_DNA"/>
</dbReference>
<sequence>MNIQIKVRCALILICVIGFLIPVSQIVNADGIHLIDKGFEVGVGYHQIGARVDNMPFDIRNVPPHPDDGGRGSFGDGPIERLKYDSNHGMNLSILYSREYGQGPDRPFRFNWGAGLEWMINFDTSIQLRNYRGAIGTEQRGYGTALTYVNIKQGGAIPPVGNNLGEIFLNWTPRLRLEIAPFGGKFRNVWLGTSASYYTIYAQNGWDRYDSLQTKDTFVFTHRFPIRTYMTIMSRDPTFDMRIGLTAGVQFQPGTITDKGREADFSSKFMVFFAGIVYRF</sequence>
<evidence type="ECO:0000313" key="2">
    <source>
        <dbReference type="Proteomes" id="UP000176221"/>
    </source>
</evidence>
<comment type="caution">
    <text evidence="1">The sequence shown here is derived from an EMBL/GenBank/DDBJ whole genome shotgun (WGS) entry which is preliminary data.</text>
</comment>
<name>A0A1G2NI87_9BACT</name>
<proteinExistence type="predicted"/>
<accession>A0A1G2NI87</accession>
<protein>
    <submittedName>
        <fullName evidence="1">Uncharacterized protein</fullName>
    </submittedName>
</protein>
<organism evidence="1 2">
    <name type="scientific">Candidatus Taylorbacteria bacterium RIFCSPLOWO2_01_FULL_45_15b</name>
    <dbReference type="NCBI Taxonomy" id="1802319"/>
    <lineage>
        <taxon>Bacteria</taxon>
        <taxon>Candidatus Tayloriibacteriota</taxon>
    </lineage>
</organism>
<dbReference type="AlphaFoldDB" id="A0A1G2NI87"/>
<dbReference type="Proteomes" id="UP000176221">
    <property type="component" value="Unassembled WGS sequence"/>
</dbReference>
<gene>
    <name evidence="1" type="ORF">A2928_04045</name>
</gene>
<reference evidence="1 2" key="1">
    <citation type="journal article" date="2016" name="Nat. Commun.">
        <title>Thousands of microbial genomes shed light on interconnected biogeochemical processes in an aquifer system.</title>
        <authorList>
            <person name="Anantharaman K."/>
            <person name="Brown C.T."/>
            <person name="Hug L.A."/>
            <person name="Sharon I."/>
            <person name="Castelle C.J."/>
            <person name="Probst A.J."/>
            <person name="Thomas B.C."/>
            <person name="Singh A."/>
            <person name="Wilkins M.J."/>
            <person name="Karaoz U."/>
            <person name="Brodie E.L."/>
            <person name="Williams K.H."/>
            <person name="Hubbard S.S."/>
            <person name="Banfield J.F."/>
        </authorList>
    </citation>
    <scope>NUCLEOTIDE SEQUENCE [LARGE SCALE GENOMIC DNA]</scope>
</reference>
<evidence type="ECO:0000313" key="1">
    <source>
        <dbReference type="EMBL" id="OHA35042.1"/>
    </source>
</evidence>